<evidence type="ECO:0000313" key="3">
    <source>
        <dbReference type="Proteomes" id="UP000219612"/>
    </source>
</evidence>
<reference evidence="2 3" key="1">
    <citation type="submission" date="2017-09" db="EMBL/GenBank/DDBJ databases">
        <authorList>
            <person name="Ehlers B."/>
            <person name="Leendertz F.H."/>
        </authorList>
    </citation>
    <scope>NUCLEOTIDE SEQUENCE [LARGE SCALE GENOMIC DNA]</scope>
    <source>
        <strain evidence="2 3">CGMCC 4.6857</strain>
    </source>
</reference>
<feature type="region of interest" description="Disordered" evidence="1">
    <location>
        <begin position="73"/>
        <end position="110"/>
    </location>
</feature>
<dbReference type="EMBL" id="OBDY01000002">
    <property type="protein sequence ID" value="SNY23503.1"/>
    <property type="molecule type" value="Genomic_DNA"/>
</dbReference>
<keyword evidence="3" id="KW-1185">Reference proteome</keyword>
<gene>
    <name evidence="2" type="ORF">SAMN05421748_10251</name>
</gene>
<evidence type="ECO:0000256" key="1">
    <source>
        <dbReference type="SAM" id="MobiDB-lite"/>
    </source>
</evidence>
<proteinExistence type="predicted"/>
<protein>
    <submittedName>
        <fullName evidence="2">Uncharacterized protein</fullName>
    </submittedName>
</protein>
<accession>A0A285GJJ2</accession>
<feature type="compositionally biased region" description="Polar residues" evidence="1">
    <location>
        <begin position="80"/>
        <end position="92"/>
    </location>
</feature>
<sequence>MPLADDLRRLGPAPAVRAHALEAAGLAGRRISAVGHDHRGQRDTLRRRLALRVGVRLRRDGLLLGLSRVRSVSVRPPRNSGMTAKTTQSTMAKSAAHNAAPVSRDGAGTF</sequence>
<dbReference type="Proteomes" id="UP000219612">
    <property type="component" value="Unassembled WGS sequence"/>
</dbReference>
<dbReference type="RefSeq" id="WP_097318837.1">
    <property type="nucleotide sequence ID" value="NZ_OBDY01000002.1"/>
</dbReference>
<name>A0A285GJJ2_9ACTN</name>
<evidence type="ECO:0000313" key="2">
    <source>
        <dbReference type="EMBL" id="SNY23503.1"/>
    </source>
</evidence>
<organism evidence="2 3">
    <name type="scientific">Paractinoplanes atraurantiacus</name>
    <dbReference type="NCBI Taxonomy" id="1036182"/>
    <lineage>
        <taxon>Bacteria</taxon>
        <taxon>Bacillati</taxon>
        <taxon>Actinomycetota</taxon>
        <taxon>Actinomycetes</taxon>
        <taxon>Micromonosporales</taxon>
        <taxon>Micromonosporaceae</taxon>
        <taxon>Paractinoplanes</taxon>
    </lineage>
</organism>
<dbReference type="AlphaFoldDB" id="A0A285GJJ2"/>